<sequence length="327" mass="35888">MTLHLGLAHHSRSAEQQEAIRDARRLIKEKVRVDWEYPTLPAYRSSGSDAISTTVGGFRLHASSNGRRDPVSAEALQWRERDYSSDEKEDEVASVGSMGSKSSKGSRKQIFKFEGPDSVGTEMAARKAVKRRRRDEVLQTEMTWNNGLEHWIARRDAWCGAVISREGSREPQEEGPDMESTSGSAESTPRSSTSSSPPHSSSTGGTSPLPIERLILVRTKEATTTLVPVMPLILPNHPVRCRLSPAVYPEIYSKIIQQSRTPSVPVNLKVMTEAAVRGWKDDGEWPPKPGVIEKSIGRKKGGATGLGLRDGVKAVGRVLRITGTEKG</sequence>
<evidence type="ECO:0000313" key="4">
    <source>
        <dbReference type="Proteomes" id="UP000192596"/>
    </source>
</evidence>
<feature type="domain" description="Gag1-like clamp" evidence="2">
    <location>
        <begin position="110"/>
        <end position="286"/>
    </location>
</feature>
<reference evidence="4" key="1">
    <citation type="submission" date="2017-03" db="EMBL/GenBank/DDBJ databases">
        <title>Genomes of endolithic fungi from Antarctica.</title>
        <authorList>
            <person name="Coleine C."/>
            <person name="Masonjones S."/>
            <person name="Stajich J.E."/>
        </authorList>
    </citation>
    <scope>NUCLEOTIDE SEQUENCE [LARGE SCALE GENOMIC DNA]</scope>
    <source>
        <strain evidence="4">CCFEE 5527</strain>
    </source>
</reference>
<dbReference type="InParanoid" id="A0A1V8TBC7"/>
<dbReference type="PANTHER" id="PTHR28065:SF1">
    <property type="entry name" value="DUF4050 DOMAIN-CONTAINING PROTEIN"/>
    <property type="match status" value="1"/>
</dbReference>
<dbReference type="InterPro" id="IPR053274">
    <property type="entry name" value="Fluconazole_resistance"/>
</dbReference>
<name>A0A1V8TBC7_9PEZI</name>
<dbReference type="EMBL" id="NAJO01000012">
    <property type="protein sequence ID" value="OQO08584.1"/>
    <property type="molecule type" value="Genomic_DNA"/>
</dbReference>
<evidence type="ECO:0000259" key="2">
    <source>
        <dbReference type="Pfam" id="PF13259"/>
    </source>
</evidence>
<evidence type="ECO:0000313" key="3">
    <source>
        <dbReference type="EMBL" id="OQO08584.1"/>
    </source>
</evidence>
<dbReference type="OrthoDB" id="5422958at2759"/>
<dbReference type="AlphaFoldDB" id="A0A1V8TBC7"/>
<accession>A0A1V8TBC7</accession>
<dbReference type="PANTHER" id="PTHR28065">
    <property type="entry name" value="FREQUENIN"/>
    <property type="match status" value="1"/>
</dbReference>
<proteinExistence type="predicted"/>
<keyword evidence="4" id="KW-1185">Reference proteome</keyword>
<dbReference type="Pfam" id="PF13259">
    <property type="entry name" value="clamp_Gag1-like"/>
    <property type="match status" value="1"/>
</dbReference>
<protein>
    <recommendedName>
        <fullName evidence="2">Gag1-like clamp domain-containing protein</fullName>
    </recommendedName>
</protein>
<evidence type="ECO:0000256" key="1">
    <source>
        <dbReference type="SAM" id="MobiDB-lite"/>
    </source>
</evidence>
<feature type="region of interest" description="Disordered" evidence="1">
    <location>
        <begin position="80"/>
        <end position="115"/>
    </location>
</feature>
<feature type="region of interest" description="Disordered" evidence="1">
    <location>
        <begin position="165"/>
        <end position="211"/>
    </location>
</feature>
<dbReference type="STRING" id="1507870.A0A1V8TBC7"/>
<feature type="compositionally biased region" description="Low complexity" evidence="1">
    <location>
        <begin position="180"/>
        <end position="210"/>
    </location>
</feature>
<comment type="caution">
    <text evidence="3">The sequence shown here is derived from an EMBL/GenBank/DDBJ whole genome shotgun (WGS) entry which is preliminary data.</text>
</comment>
<feature type="compositionally biased region" description="Low complexity" evidence="1">
    <location>
        <begin position="94"/>
        <end position="103"/>
    </location>
</feature>
<dbReference type="InterPro" id="IPR025124">
    <property type="entry name" value="Gag1-like_clamp"/>
</dbReference>
<dbReference type="Proteomes" id="UP000192596">
    <property type="component" value="Unassembled WGS sequence"/>
</dbReference>
<organism evidence="3 4">
    <name type="scientific">Cryoendolithus antarcticus</name>
    <dbReference type="NCBI Taxonomy" id="1507870"/>
    <lineage>
        <taxon>Eukaryota</taxon>
        <taxon>Fungi</taxon>
        <taxon>Dikarya</taxon>
        <taxon>Ascomycota</taxon>
        <taxon>Pezizomycotina</taxon>
        <taxon>Dothideomycetes</taxon>
        <taxon>Dothideomycetidae</taxon>
        <taxon>Cladosporiales</taxon>
        <taxon>Cladosporiaceae</taxon>
        <taxon>Cryoendolithus</taxon>
    </lineage>
</organism>
<gene>
    <name evidence="3" type="ORF">B0A48_06454</name>
</gene>